<reference evidence="2" key="1">
    <citation type="journal article" date="2022" name="bioRxiv">
        <title>Sequencing and chromosome-scale assembly of the giantPleurodeles waltlgenome.</title>
        <authorList>
            <person name="Brown T."/>
            <person name="Elewa A."/>
            <person name="Iarovenko S."/>
            <person name="Subramanian E."/>
            <person name="Araus A.J."/>
            <person name="Petzold A."/>
            <person name="Susuki M."/>
            <person name="Suzuki K.-i.T."/>
            <person name="Hayashi T."/>
            <person name="Toyoda A."/>
            <person name="Oliveira C."/>
            <person name="Osipova E."/>
            <person name="Leigh N.D."/>
            <person name="Simon A."/>
            <person name="Yun M.H."/>
        </authorList>
    </citation>
    <scope>NUCLEOTIDE SEQUENCE</scope>
    <source>
        <strain evidence="2">20211129_DDA</strain>
        <tissue evidence="2">Liver</tissue>
    </source>
</reference>
<sequence length="117" mass="12687">MQGRRRSTEGELAVGSAAPGGLREGGLVVLICHKSVSRSGAGGLGHSQERRRSGSASVAIRGGGVQRARGNDLEQVRQRALPPRRQLSGHCGVNKERHQSRWSVDWTLCFYYYSSLA</sequence>
<accession>A0AAV7QZI8</accession>
<protein>
    <submittedName>
        <fullName evidence="2">Uncharacterized protein</fullName>
    </submittedName>
</protein>
<feature type="region of interest" description="Disordered" evidence="1">
    <location>
        <begin position="1"/>
        <end position="22"/>
    </location>
</feature>
<comment type="caution">
    <text evidence="2">The sequence shown here is derived from an EMBL/GenBank/DDBJ whole genome shotgun (WGS) entry which is preliminary data.</text>
</comment>
<dbReference type="Proteomes" id="UP001066276">
    <property type="component" value="Chromosome 6"/>
</dbReference>
<gene>
    <name evidence="2" type="ORF">NDU88_010693</name>
</gene>
<dbReference type="EMBL" id="JANPWB010000010">
    <property type="protein sequence ID" value="KAJ1144394.1"/>
    <property type="molecule type" value="Genomic_DNA"/>
</dbReference>
<evidence type="ECO:0000313" key="3">
    <source>
        <dbReference type="Proteomes" id="UP001066276"/>
    </source>
</evidence>
<feature type="region of interest" description="Disordered" evidence="1">
    <location>
        <begin position="38"/>
        <end position="77"/>
    </location>
</feature>
<name>A0AAV7QZI8_PLEWA</name>
<keyword evidence="3" id="KW-1185">Reference proteome</keyword>
<organism evidence="2 3">
    <name type="scientific">Pleurodeles waltl</name>
    <name type="common">Iberian ribbed newt</name>
    <dbReference type="NCBI Taxonomy" id="8319"/>
    <lineage>
        <taxon>Eukaryota</taxon>
        <taxon>Metazoa</taxon>
        <taxon>Chordata</taxon>
        <taxon>Craniata</taxon>
        <taxon>Vertebrata</taxon>
        <taxon>Euteleostomi</taxon>
        <taxon>Amphibia</taxon>
        <taxon>Batrachia</taxon>
        <taxon>Caudata</taxon>
        <taxon>Salamandroidea</taxon>
        <taxon>Salamandridae</taxon>
        <taxon>Pleurodelinae</taxon>
        <taxon>Pleurodeles</taxon>
    </lineage>
</organism>
<evidence type="ECO:0000313" key="2">
    <source>
        <dbReference type="EMBL" id="KAJ1144394.1"/>
    </source>
</evidence>
<dbReference type="AlphaFoldDB" id="A0AAV7QZI8"/>
<evidence type="ECO:0000256" key="1">
    <source>
        <dbReference type="SAM" id="MobiDB-lite"/>
    </source>
</evidence>
<proteinExistence type="predicted"/>